<dbReference type="Proteomes" id="UP000887574">
    <property type="component" value="Unplaced"/>
</dbReference>
<protein>
    <submittedName>
        <fullName evidence="2">Uncharacterized protein</fullName>
    </submittedName>
</protein>
<dbReference type="AlphaFoldDB" id="A0A915DZT4"/>
<organism evidence="1 2">
    <name type="scientific">Ditylenchus dipsaci</name>
    <dbReference type="NCBI Taxonomy" id="166011"/>
    <lineage>
        <taxon>Eukaryota</taxon>
        <taxon>Metazoa</taxon>
        <taxon>Ecdysozoa</taxon>
        <taxon>Nematoda</taxon>
        <taxon>Chromadorea</taxon>
        <taxon>Rhabditida</taxon>
        <taxon>Tylenchina</taxon>
        <taxon>Tylenchomorpha</taxon>
        <taxon>Sphaerularioidea</taxon>
        <taxon>Anguinidae</taxon>
        <taxon>Anguininae</taxon>
        <taxon>Ditylenchus</taxon>
    </lineage>
</organism>
<name>A0A915DZT4_9BILA</name>
<evidence type="ECO:0000313" key="1">
    <source>
        <dbReference type="Proteomes" id="UP000887574"/>
    </source>
</evidence>
<evidence type="ECO:0000313" key="2">
    <source>
        <dbReference type="WBParaSite" id="jg24941"/>
    </source>
</evidence>
<keyword evidence="1" id="KW-1185">Reference proteome</keyword>
<dbReference type="WBParaSite" id="jg24941">
    <property type="protein sequence ID" value="jg24941"/>
    <property type="gene ID" value="jg24941"/>
</dbReference>
<accession>A0A915DZT4</accession>
<proteinExistence type="predicted"/>
<sequence>MELVSQHSKQLIRRSLMSRNIRNIRHEAHLAPPNPKSLKDLKVPKECTKLGEEVFLKCDGWHLDERIQVFS</sequence>
<reference evidence="2" key="1">
    <citation type="submission" date="2022-11" db="UniProtKB">
        <authorList>
            <consortium name="WormBaseParasite"/>
        </authorList>
    </citation>
    <scope>IDENTIFICATION</scope>
</reference>